<dbReference type="InterPro" id="IPR000801">
    <property type="entry name" value="Esterase-like"/>
</dbReference>
<dbReference type="Gene3D" id="3.40.50.1820">
    <property type="entry name" value="alpha/beta hydrolase"/>
    <property type="match status" value="1"/>
</dbReference>
<dbReference type="RefSeq" id="WP_150412809.1">
    <property type="nucleotide sequence ID" value="NZ_VYQF01000001.1"/>
</dbReference>
<dbReference type="Proteomes" id="UP000326903">
    <property type="component" value="Unassembled WGS sequence"/>
</dbReference>
<dbReference type="PANTHER" id="PTHR48098">
    <property type="entry name" value="ENTEROCHELIN ESTERASE-RELATED"/>
    <property type="match status" value="1"/>
</dbReference>
<evidence type="ECO:0000313" key="2">
    <source>
        <dbReference type="Proteomes" id="UP000326903"/>
    </source>
</evidence>
<dbReference type="InterPro" id="IPR029058">
    <property type="entry name" value="AB_hydrolase_fold"/>
</dbReference>
<accession>A0A5J5IIA2</accession>
<dbReference type="InterPro" id="IPR050583">
    <property type="entry name" value="Mycobacterial_A85_antigen"/>
</dbReference>
<sequence length="287" mass="32620">MQNTSYLHKFLTSLFFIAAFASCHHKIKEAKDSIYSRHLQKHIDLTIINTPVPKEKNSFNLLLLNDGQDIAQLRIKEIIDSLYKKKLLQPLLVVAVTPFDRMQEYGVAGYADYNNNGTAAEKYAAFVDDELIPFIKKRSGVRKFNSITIAGCSLGGLSAFDVAWDHADKIDKVGVFSGSFWYRDKDASDSTYSDDKDRLIINKIRSSRKRPHLKYWFYAGGKEETADRDKDGIIDVVDDTKDLIDLIKKKNVCPPGDINYTEVKDGTHDYNSWSHVLPQFLIWAGGN</sequence>
<dbReference type="Pfam" id="PF00756">
    <property type="entry name" value="Esterase"/>
    <property type="match status" value="1"/>
</dbReference>
<protein>
    <submittedName>
        <fullName evidence="1">Esterase family protein</fullName>
    </submittedName>
</protein>
<proteinExistence type="predicted"/>
<evidence type="ECO:0000313" key="1">
    <source>
        <dbReference type="EMBL" id="KAA9040750.1"/>
    </source>
</evidence>
<gene>
    <name evidence="1" type="ORF">FW778_01535</name>
</gene>
<dbReference type="AlphaFoldDB" id="A0A5J5IIA2"/>
<dbReference type="SUPFAM" id="SSF53474">
    <property type="entry name" value="alpha/beta-Hydrolases"/>
    <property type="match status" value="1"/>
</dbReference>
<reference evidence="1 2" key="1">
    <citation type="submission" date="2019-09" db="EMBL/GenBank/DDBJ databases">
        <title>Draft genome sequence of Ginsengibacter sp. BR5-29.</title>
        <authorList>
            <person name="Im W.-T."/>
        </authorList>
    </citation>
    <scope>NUCLEOTIDE SEQUENCE [LARGE SCALE GENOMIC DNA]</scope>
    <source>
        <strain evidence="1 2">BR5-29</strain>
    </source>
</reference>
<organism evidence="1 2">
    <name type="scientific">Ginsengibacter hankyongi</name>
    <dbReference type="NCBI Taxonomy" id="2607284"/>
    <lineage>
        <taxon>Bacteria</taxon>
        <taxon>Pseudomonadati</taxon>
        <taxon>Bacteroidota</taxon>
        <taxon>Chitinophagia</taxon>
        <taxon>Chitinophagales</taxon>
        <taxon>Chitinophagaceae</taxon>
        <taxon>Ginsengibacter</taxon>
    </lineage>
</organism>
<dbReference type="EMBL" id="VYQF01000001">
    <property type="protein sequence ID" value="KAA9040750.1"/>
    <property type="molecule type" value="Genomic_DNA"/>
</dbReference>
<comment type="caution">
    <text evidence="1">The sequence shown here is derived from an EMBL/GenBank/DDBJ whole genome shotgun (WGS) entry which is preliminary data.</text>
</comment>
<name>A0A5J5IIA2_9BACT</name>
<keyword evidence="2" id="KW-1185">Reference proteome</keyword>
<dbReference type="PANTHER" id="PTHR48098:SF6">
    <property type="entry name" value="FERRI-BACILLIBACTIN ESTERASE BESA"/>
    <property type="match status" value="1"/>
</dbReference>